<feature type="region of interest" description="Disordered" evidence="1">
    <location>
        <begin position="55"/>
        <end position="83"/>
    </location>
</feature>
<keyword evidence="3" id="KW-1185">Reference proteome</keyword>
<dbReference type="RefSeq" id="WP_203405135.1">
    <property type="nucleotide sequence ID" value="NZ_CP043494.1"/>
</dbReference>
<evidence type="ECO:0000256" key="1">
    <source>
        <dbReference type="SAM" id="MobiDB-lite"/>
    </source>
</evidence>
<dbReference type="Proteomes" id="UP001611383">
    <property type="component" value="Chromosome"/>
</dbReference>
<evidence type="ECO:0000313" key="3">
    <source>
        <dbReference type="Proteomes" id="UP001611383"/>
    </source>
</evidence>
<gene>
    <name evidence="2" type="ORF">F0U60_14990</name>
</gene>
<accession>A0ABY9WPU4</accession>
<reference evidence="2 3" key="1">
    <citation type="submission" date="2019-08" db="EMBL/GenBank/DDBJ databases">
        <title>Archangium and Cystobacter genomes.</title>
        <authorList>
            <person name="Chen I.-C.K."/>
            <person name="Wielgoss S."/>
        </authorList>
    </citation>
    <scope>NUCLEOTIDE SEQUENCE [LARGE SCALE GENOMIC DNA]</scope>
    <source>
        <strain evidence="2 3">Cbm 6</strain>
    </source>
</reference>
<protein>
    <recommendedName>
        <fullName evidence="4">Helix-turn-helix domain-containing protein</fullName>
    </recommendedName>
</protein>
<sequence length="83" mass="9118">MSGPLLCRFREAARTIGLGRNKALLELSRRGLLRPVTILGRQYIPREQLEELARRGEVPAASGAPSVPKRQRRAGGSIADIEL</sequence>
<proteinExistence type="predicted"/>
<name>A0ABY9WPU4_9BACT</name>
<evidence type="ECO:0008006" key="4">
    <source>
        <dbReference type="Google" id="ProtNLM"/>
    </source>
</evidence>
<organism evidence="2 3">
    <name type="scientific">Archangium minus</name>
    <dbReference type="NCBI Taxonomy" id="83450"/>
    <lineage>
        <taxon>Bacteria</taxon>
        <taxon>Pseudomonadati</taxon>
        <taxon>Myxococcota</taxon>
        <taxon>Myxococcia</taxon>
        <taxon>Myxococcales</taxon>
        <taxon>Cystobacterineae</taxon>
        <taxon>Archangiaceae</taxon>
        <taxon>Archangium</taxon>
    </lineage>
</organism>
<evidence type="ECO:0000313" key="2">
    <source>
        <dbReference type="EMBL" id="WNG45268.1"/>
    </source>
</evidence>
<dbReference type="EMBL" id="CP043494">
    <property type="protein sequence ID" value="WNG45268.1"/>
    <property type="molecule type" value="Genomic_DNA"/>
</dbReference>